<keyword evidence="3" id="KW-1185">Reference proteome</keyword>
<accession>A0A821EAZ5</accession>
<gene>
    <name evidence="2" type="ORF">OVN521_LOCUS46311</name>
</gene>
<dbReference type="EMBL" id="CAJOBG010081467">
    <property type="protein sequence ID" value="CAF4633603.1"/>
    <property type="molecule type" value="Genomic_DNA"/>
</dbReference>
<comment type="caution">
    <text evidence="2">The sequence shown here is derived from an EMBL/GenBank/DDBJ whole genome shotgun (WGS) entry which is preliminary data.</text>
</comment>
<evidence type="ECO:0000313" key="2">
    <source>
        <dbReference type="EMBL" id="CAF4633603.1"/>
    </source>
</evidence>
<reference evidence="2" key="1">
    <citation type="submission" date="2021-02" db="EMBL/GenBank/DDBJ databases">
        <authorList>
            <person name="Nowell W R."/>
        </authorList>
    </citation>
    <scope>NUCLEOTIDE SEQUENCE</scope>
</reference>
<sequence>AIVRNSALTTSPSSTTSIHEPVIASNKPNNLSYTVQTTSFSDHTDKKVDKTIRRWNNIYAERIEFVNKSNPTRRYPLTSTSSMGFQVMNLNNEQEQQTDV</sequence>
<feature type="non-terminal residue" evidence="2">
    <location>
        <position position="1"/>
    </location>
</feature>
<protein>
    <submittedName>
        <fullName evidence="2">Uncharacterized protein</fullName>
    </submittedName>
</protein>
<dbReference type="AlphaFoldDB" id="A0A821EAZ5"/>
<evidence type="ECO:0000313" key="3">
    <source>
        <dbReference type="Proteomes" id="UP000663866"/>
    </source>
</evidence>
<organism evidence="2 3">
    <name type="scientific">Rotaria magnacalcarata</name>
    <dbReference type="NCBI Taxonomy" id="392030"/>
    <lineage>
        <taxon>Eukaryota</taxon>
        <taxon>Metazoa</taxon>
        <taxon>Spiralia</taxon>
        <taxon>Gnathifera</taxon>
        <taxon>Rotifera</taxon>
        <taxon>Eurotatoria</taxon>
        <taxon>Bdelloidea</taxon>
        <taxon>Philodinida</taxon>
        <taxon>Philodinidae</taxon>
        <taxon>Rotaria</taxon>
    </lineage>
</organism>
<proteinExistence type="predicted"/>
<name>A0A821EAZ5_9BILA</name>
<feature type="region of interest" description="Disordered" evidence="1">
    <location>
        <begin position="1"/>
        <end position="20"/>
    </location>
</feature>
<dbReference type="Proteomes" id="UP000663866">
    <property type="component" value="Unassembled WGS sequence"/>
</dbReference>
<evidence type="ECO:0000256" key="1">
    <source>
        <dbReference type="SAM" id="MobiDB-lite"/>
    </source>
</evidence>
<feature type="non-terminal residue" evidence="2">
    <location>
        <position position="100"/>
    </location>
</feature>